<organism evidence="1 2">
    <name type="scientific">Actinacidiphila alni</name>
    <dbReference type="NCBI Taxonomy" id="380248"/>
    <lineage>
        <taxon>Bacteria</taxon>
        <taxon>Bacillati</taxon>
        <taxon>Actinomycetota</taxon>
        <taxon>Actinomycetes</taxon>
        <taxon>Kitasatosporales</taxon>
        <taxon>Streptomycetaceae</taxon>
        <taxon>Actinacidiphila</taxon>
    </lineage>
</organism>
<accession>A0A1I2ALP2</accession>
<evidence type="ECO:0000313" key="1">
    <source>
        <dbReference type="EMBL" id="SFE43873.1"/>
    </source>
</evidence>
<dbReference type="EMBL" id="FONG01000003">
    <property type="protein sequence ID" value="SFE43873.1"/>
    <property type="molecule type" value="Genomic_DNA"/>
</dbReference>
<protein>
    <submittedName>
        <fullName evidence="1">Uncharacterized protein</fullName>
    </submittedName>
</protein>
<proteinExistence type="predicted"/>
<dbReference type="RefSeq" id="WP_245795773.1">
    <property type="nucleotide sequence ID" value="NZ_FONG01000003.1"/>
</dbReference>
<sequence length="156" mass="16702">MKRIPPPERRAAAASWNLRRDRLPLDAGDAAAARERIAVPTVGGFPPGLGCDVVETSAEHGLRILDCLPSSGCVLARGRQWSWIVPTGSDIDVQWPPATRYLPDAAVLVSAYEPRAAGATHSLVHLPDQAVPYTHPILLYFAACCISGVQPAMTVE</sequence>
<dbReference type="Proteomes" id="UP000199323">
    <property type="component" value="Unassembled WGS sequence"/>
</dbReference>
<evidence type="ECO:0000313" key="2">
    <source>
        <dbReference type="Proteomes" id="UP000199323"/>
    </source>
</evidence>
<dbReference type="AlphaFoldDB" id="A0A1I2ALP2"/>
<dbReference type="STRING" id="380248.SAMN05216251_103106"/>
<gene>
    <name evidence="1" type="ORF">SAMN05216251_103106</name>
</gene>
<reference evidence="1 2" key="1">
    <citation type="submission" date="2016-10" db="EMBL/GenBank/DDBJ databases">
        <authorList>
            <person name="de Groot N.N."/>
        </authorList>
    </citation>
    <scope>NUCLEOTIDE SEQUENCE [LARGE SCALE GENOMIC DNA]</scope>
    <source>
        <strain evidence="1 2">CGMCC 4.3510</strain>
    </source>
</reference>
<keyword evidence="2" id="KW-1185">Reference proteome</keyword>
<name>A0A1I2ALP2_9ACTN</name>